<feature type="binding site" evidence="12">
    <location>
        <position position="676"/>
    </location>
    <ligand>
        <name>Zn(2+)</name>
        <dbReference type="ChEBI" id="CHEBI:29105"/>
        <label>1</label>
        <note>catalytic</note>
    </ligand>
</feature>
<feature type="binding site" evidence="11">
    <location>
        <position position="20"/>
    </location>
    <ligand>
        <name>5-methyltetrahydropteroyltri-L-glutamate</name>
        <dbReference type="ChEBI" id="CHEBI:58207"/>
    </ligand>
</feature>
<dbReference type="Pfam" id="PF01717">
    <property type="entry name" value="Meth_synt_2"/>
    <property type="match status" value="1"/>
</dbReference>
<gene>
    <name evidence="10 16" type="primary">metE</name>
    <name evidence="16" type="ORF">E4633_14760</name>
</gene>
<feature type="binding site" evidence="10 11">
    <location>
        <position position="495"/>
    </location>
    <ligand>
        <name>L-methionine</name>
        <dbReference type="ChEBI" id="CHEBI:57844"/>
    </ligand>
</feature>
<feature type="binding site" evidence="10">
    <location>
        <position position="117"/>
    </location>
    <ligand>
        <name>5-methyltetrahydropteroyltri-L-glutamate</name>
        <dbReference type="ChEBI" id="CHEBI:58207"/>
    </ligand>
</feature>
<feature type="binding site" evidence="10 11">
    <location>
        <position position="610"/>
    </location>
    <ligand>
        <name>L-homocysteine</name>
        <dbReference type="ChEBI" id="CHEBI:58199"/>
    </ligand>
</feature>
<feature type="active site" description="Proton donor" evidence="10 13">
    <location>
        <position position="705"/>
    </location>
</feature>
<dbReference type="PIRSF" id="PIRSF000382">
    <property type="entry name" value="MeTrfase_B12_ind"/>
    <property type="match status" value="1"/>
</dbReference>
<comment type="pathway">
    <text evidence="2 10">Amino-acid biosynthesis; L-methionine biosynthesis via de novo pathway; L-methionine from L-homocysteine (MetE route): step 1/1.</text>
</comment>
<dbReference type="RefSeq" id="WP_135871280.1">
    <property type="nucleotide sequence ID" value="NZ_SRSC01000003.1"/>
</dbReference>
<evidence type="ECO:0000256" key="7">
    <source>
        <dbReference type="ARBA" id="ARBA00022723"/>
    </source>
</evidence>
<feature type="domain" description="Cobalamin-independent methionine synthase MetE N-terminal" evidence="15">
    <location>
        <begin position="6"/>
        <end position="319"/>
    </location>
</feature>
<evidence type="ECO:0000256" key="11">
    <source>
        <dbReference type="PIRSR" id="PIRSR000382-1"/>
    </source>
</evidence>
<feature type="binding site" evidence="10">
    <location>
        <position position="652"/>
    </location>
    <ligand>
        <name>Zn(2+)</name>
        <dbReference type="ChEBI" id="CHEBI:29105"/>
        <note>catalytic</note>
    </ligand>
</feature>
<feature type="binding site" evidence="12">
    <location>
        <position position="737"/>
    </location>
    <ligand>
        <name>Zn(2+)</name>
        <dbReference type="ChEBI" id="CHEBI:29105"/>
        <label>1</label>
        <note>catalytic</note>
    </ligand>
</feature>
<evidence type="ECO:0000256" key="8">
    <source>
        <dbReference type="ARBA" id="ARBA00022833"/>
    </source>
</evidence>
<keyword evidence="17" id="KW-1185">Reference proteome</keyword>
<feature type="binding site" evidence="10 11">
    <location>
        <position position="610"/>
    </location>
    <ligand>
        <name>L-methionine</name>
        <dbReference type="ChEBI" id="CHEBI:57844"/>
    </ligand>
</feature>
<feature type="binding site" evidence="12">
    <location>
        <position position="652"/>
    </location>
    <ligand>
        <name>Zn(2+)</name>
        <dbReference type="ChEBI" id="CHEBI:29105"/>
        <label>1</label>
        <note>catalytic</note>
    </ligand>
</feature>
<dbReference type="PANTHER" id="PTHR30519">
    <property type="entry name" value="5-METHYLTETRAHYDROPTEROYLTRIGLUTAMATE--HOMOCYSTEINE METHYLTRANSFERASE"/>
    <property type="match status" value="1"/>
</dbReference>
<keyword evidence="9 10" id="KW-0486">Methionine biosynthesis</keyword>
<comment type="cofactor">
    <cofactor evidence="12">
        <name>Zn(2+)</name>
        <dbReference type="ChEBI" id="CHEBI:29105"/>
    </cofactor>
    <text evidence="12">Binds 2 Zn(2+) ions per subunit.</text>
</comment>
<evidence type="ECO:0000256" key="6">
    <source>
        <dbReference type="ARBA" id="ARBA00022679"/>
    </source>
</evidence>
<dbReference type="Gene3D" id="3.20.20.210">
    <property type="match status" value="2"/>
</dbReference>
<feature type="binding site" evidence="10">
    <location>
        <position position="495"/>
    </location>
    <ligand>
        <name>L-homocysteine</name>
        <dbReference type="ChEBI" id="CHEBI:58199"/>
    </ligand>
</feature>
<comment type="cofactor">
    <cofactor evidence="10">
        <name>Zn(2+)</name>
        <dbReference type="ChEBI" id="CHEBI:29105"/>
    </cofactor>
    <text evidence="10">Binds 1 zinc ion per subunit.</text>
</comment>
<dbReference type="GO" id="GO:0008270">
    <property type="term" value="F:zinc ion binding"/>
    <property type="evidence" value="ECO:0007669"/>
    <property type="project" value="InterPro"/>
</dbReference>
<evidence type="ECO:0000256" key="4">
    <source>
        <dbReference type="ARBA" id="ARBA00022603"/>
    </source>
</evidence>
<keyword evidence="4 10" id="KW-0489">Methyltransferase</keyword>
<evidence type="ECO:0000259" key="14">
    <source>
        <dbReference type="Pfam" id="PF01717"/>
    </source>
</evidence>
<proteinExistence type="inferred from homology"/>
<keyword evidence="6 10" id="KW-0808">Transferase</keyword>
<feature type="binding site" evidence="10">
    <location>
        <position position="676"/>
    </location>
    <ligand>
        <name>Zn(2+)</name>
        <dbReference type="ChEBI" id="CHEBI:29105"/>
        <note>catalytic</note>
    </ligand>
</feature>
<evidence type="ECO:0000256" key="3">
    <source>
        <dbReference type="ARBA" id="ARBA00009553"/>
    </source>
</evidence>
<evidence type="ECO:0000256" key="9">
    <source>
        <dbReference type="ARBA" id="ARBA00023167"/>
    </source>
</evidence>
<evidence type="ECO:0000256" key="12">
    <source>
        <dbReference type="PIRSR" id="PIRSR000382-2"/>
    </source>
</evidence>
<evidence type="ECO:0000259" key="15">
    <source>
        <dbReference type="Pfam" id="PF08267"/>
    </source>
</evidence>
<dbReference type="CDD" id="cd03311">
    <property type="entry name" value="CIMS_C_terminal_like"/>
    <property type="match status" value="1"/>
</dbReference>
<dbReference type="EMBL" id="SRSC01000003">
    <property type="protein sequence ID" value="TGU71570.1"/>
    <property type="molecule type" value="Genomic_DNA"/>
</dbReference>
<feature type="binding site" evidence="10 11">
    <location>
        <begin position="526"/>
        <end position="527"/>
    </location>
    <ligand>
        <name>5-methyltetrahydropteroyltri-L-glutamate</name>
        <dbReference type="ChEBI" id="CHEBI:58207"/>
    </ligand>
</feature>
<protein>
    <recommendedName>
        <fullName evidence="10">5-methyltetrahydropteroyltriglutamate--homocysteine methyltransferase</fullName>
        <ecNumber evidence="10">2.1.1.14</ecNumber>
    </recommendedName>
    <alternativeName>
        <fullName evidence="10">Cobalamin-independent methionine synthase</fullName>
    </alternativeName>
    <alternativeName>
        <fullName evidence="10">Methionine synthase, vitamin-B12 independent isozyme</fullName>
    </alternativeName>
</protein>
<evidence type="ECO:0000256" key="2">
    <source>
        <dbReference type="ARBA" id="ARBA00004681"/>
    </source>
</evidence>
<dbReference type="InterPro" id="IPR006276">
    <property type="entry name" value="Cobalamin-indep_Met_synthase"/>
</dbReference>
<sequence length="768" mass="84939">MAVLATVLGHPRIGITRDLKKALEAYWSGATPAESLLATAQEIRSRHWHFMKEAGVDQIPCNDFSLYDHMLDMAVTVGAVPPRFAGIATPLNRYFAMARGIQDRGAGIDLSPLEMTKWFDTNYHYIVPELEPNQAFKLDPTKIMAELTEAQALGIAARPVIPGPVTFLKLSKFAGEAPAGSDTLDLLERLLPVYEELFALLAGHGVSWLQLDEPGLCFDLDAKSREAYSSALARLGACPKRPALLIATYFGSIGDNLSLVTASGCEALHIDLVRAPAELDAVLAALPTQMKLSLGVVDGRNVWRCDLDQAHRTIRQAVTKLGSERVMVATSCSLLHVPVDLDAEMKIDPELKSWMAFAAQKVAEVRALADAAECEKPEDAFWGQAASALARRRAAAATSNPEVRRRAEQVTDGMLRRISPFSVRIARQKEHYGLPLLPTTTIGSFPQSKQVREARSKWRSGSLDGAGYEVFMKEEIRLCVEKQEKLGLDVLVHGEFERTDMVEYFGEQLEGFAFTQNGWVQSYGSRCVKPPVLFGDVARPRPMTVDWSRYAQSLSDRPVKGMLTGPVTILQWSFVRNDQPRSETCRQIALALRDEVADLEQAGIAMIQVDEPAIREGLPLRRGEWSAYLEWAVEAFRLATSGVRDETQIHTHMCYSEFGDILASIVAMDADVLSIESSRSRMELLGNFRQQGYPNDVGPGIYDIHSPRVPSIEEMVALLELACEVLPVERLWVNPDCGLKTRGWPEIEASLANMVDAARQVRSRHATG</sequence>
<dbReference type="NCBIfam" id="NF003556">
    <property type="entry name" value="PRK05222.1"/>
    <property type="match status" value="1"/>
</dbReference>
<dbReference type="HAMAP" id="MF_00172">
    <property type="entry name" value="Meth_synth"/>
    <property type="match status" value="1"/>
</dbReference>
<dbReference type="Proteomes" id="UP000306416">
    <property type="component" value="Unassembled WGS sequence"/>
</dbReference>
<keyword evidence="10" id="KW-0677">Repeat</keyword>
<feature type="binding site" evidence="12">
    <location>
        <position position="654"/>
    </location>
    <ligand>
        <name>Zn(2+)</name>
        <dbReference type="ChEBI" id="CHEBI:29105"/>
        <label>1</label>
        <note>catalytic</note>
    </ligand>
</feature>
<name>A0A4S1CEU7_9BACT</name>
<feature type="binding site" evidence="11">
    <location>
        <position position="122"/>
    </location>
    <ligand>
        <name>5-methyltetrahydropteroyltri-L-glutamate</name>
        <dbReference type="ChEBI" id="CHEBI:58207"/>
    </ligand>
</feature>
<comment type="similarity">
    <text evidence="3 10">Belongs to the vitamin-B12 independent methionine synthase family.</text>
</comment>
<dbReference type="InterPro" id="IPR002629">
    <property type="entry name" value="Met_Synth_C/arc"/>
</dbReference>
<dbReference type="Pfam" id="PF08267">
    <property type="entry name" value="Meth_synt_1"/>
    <property type="match status" value="1"/>
</dbReference>
<evidence type="ECO:0000256" key="13">
    <source>
        <dbReference type="PIRSR" id="PIRSR000382-3"/>
    </source>
</evidence>
<comment type="caution">
    <text evidence="10">Lacks conserved residue(s) required for the propagation of feature annotation.</text>
</comment>
<dbReference type="InterPro" id="IPR013215">
    <property type="entry name" value="Cbl-indep_Met_Synth_N"/>
</dbReference>
<accession>A0A4S1CEU7</accession>
<dbReference type="GO" id="GO:0003871">
    <property type="term" value="F:5-methyltetrahydropteroyltriglutamate-homocysteine S-methyltransferase activity"/>
    <property type="evidence" value="ECO:0007669"/>
    <property type="project" value="UniProtKB-UniRule"/>
</dbReference>
<evidence type="ECO:0000256" key="1">
    <source>
        <dbReference type="ARBA" id="ARBA00002777"/>
    </source>
</evidence>
<feature type="binding site" evidence="10">
    <location>
        <position position="616"/>
    </location>
    <ligand>
        <name>5-methyltetrahydropteroyltri-L-glutamate</name>
        <dbReference type="ChEBI" id="CHEBI:58207"/>
    </ligand>
</feature>
<keyword evidence="7 10" id="KW-0479">Metal-binding</keyword>
<dbReference type="GO" id="GO:0032259">
    <property type="term" value="P:methylation"/>
    <property type="evidence" value="ECO:0007669"/>
    <property type="project" value="UniProtKB-KW"/>
</dbReference>
<dbReference type="GO" id="GO:0009086">
    <property type="term" value="P:methionine biosynthetic process"/>
    <property type="evidence" value="ECO:0007669"/>
    <property type="project" value="UniProtKB-UniRule"/>
</dbReference>
<feature type="binding site" evidence="10">
    <location>
        <position position="737"/>
    </location>
    <ligand>
        <name>Zn(2+)</name>
        <dbReference type="ChEBI" id="CHEBI:29105"/>
        <note>catalytic</note>
    </ligand>
</feature>
<comment type="caution">
    <text evidence="16">The sequence shown here is derived from an EMBL/GenBank/DDBJ whole genome shotgun (WGS) entry which is preliminary data.</text>
</comment>
<dbReference type="CDD" id="cd03312">
    <property type="entry name" value="CIMS_N_terminal_like"/>
    <property type="match status" value="1"/>
</dbReference>
<dbReference type="AlphaFoldDB" id="A0A4S1CEU7"/>
<reference evidence="16 17" key="1">
    <citation type="submission" date="2019-04" db="EMBL/GenBank/DDBJ databases">
        <title>Geobacter oryzae sp. nov., ferric-reducing bacteria isolated from paddy soil.</title>
        <authorList>
            <person name="Xu Z."/>
            <person name="Masuda Y."/>
            <person name="Itoh H."/>
            <person name="Senoo K."/>
        </authorList>
    </citation>
    <scope>NUCLEOTIDE SEQUENCE [LARGE SCALE GENOMIC DNA]</scope>
    <source>
        <strain evidence="16 17">Red111</strain>
    </source>
</reference>
<dbReference type="InterPro" id="IPR038071">
    <property type="entry name" value="UROD/MetE-like_sf"/>
</dbReference>
<evidence type="ECO:0000313" key="16">
    <source>
        <dbReference type="EMBL" id="TGU71570.1"/>
    </source>
</evidence>
<evidence type="ECO:0000313" key="17">
    <source>
        <dbReference type="Proteomes" id="UP000306416"/>
    </source>
</evidence>
<evidence type="ECO:0000256" key="5">
    <source>
        <dbReference type="ARBA" id="ARBA00022605"/>
    </source>
</evidence>
<dbReference type="UniPathway" id="UPA00051">
    <property type="reaction ID" value="UER00082"/>
</dbReference>
<feature type="binding site" evidence="10 11">
    <location>
        <begin position="442"/>
        <end position="444"/>
    </location>
    <ligand>
        <name>L-homocysteine</name>
        <dbReference type="ChEBI" id="CHEBI:58199"/>
    </ligand>
</feature>
<organism evidence="16 17">
    <name type="scientific">Geomonas terrae</name>
    <dbReference type="NCBI Taxonomy" id="2562681"/>
    <lineage>
        <taxon>Bacteria</taxon>
        <taxon>Pseudomonadati</taxon>
        <taxon>Thermodesulfobacteriota</taxon>
        <taxon>Desulfuromonadia</taxon>
        <taxon>Geobacterales</taxon>
        <taxon>Geobacteraceae</taxon>
        <taxon>Geomonas</taxon>
    </lineage>
</organism>
<dbReference type="NCBIfam" id="TIGR01371">
    <property type="entry name" value="met_syn_B12ind"/>
    <property type="match status" value="1"/>
</dbReference>
<keyword evidence="8 10" id="KW-0862">Zinc</keyword>
<feature type="binding site" evidence="10">
    <location>
        <position position="654"/>
    </location>
    <ligand>
        <name>Zn(2+)</name>
        <dbReference type="ChEBI" id="CHEBI:29105"/>
        <note>catalytic</note>
    </ligand>
</feature>
<keyword evidence="5 10" id="KW-0028">Amino-acid biosynthesis</keyword>
<dbReference type="FunFam" id="3.20.20.210:FF:000002">
    <property type="entry name" value="5-methyltetrahydropteroyltriglutamate--homocysteine methyltransferase"/>
    <property type="match status" value="1"/>
</dbReference>
<evidence type="ECO:0000256" key="10">
    <source>
        <dbReference type="HAMAP-Rule" id="MF_00172"/>
    </source>
</evidence>
<feature type="domain" description="Cobalamin-independent methionine synthase MetE C-terminal/archaeal" evidence="14">
    <location>
        <begin position="437"/>
        <end position="759"/>
    </location>
</feature>
<dbReference type="EC" id="2.1.1.14" evidence="10"/>
<feature type="binding site" evidence="10 11">
    <location>
        <position position="572"/>
    </location>
    <ligand>
        <name>5-methyltetrahydropteroyltri-L-glutamate</name>
        <dbReference type="ChEBI" id="CHEBI:58207"/>
    </ligand>
</feature>
<feature type="binding site" evidence="10 11">
    <location>
        <begin position="442"/>
        <end position="444"/>
    </location>
    <ligand>
        <name>L-methionine</name>
        <dbReference type="ChEBI" id="CHEBI:57844"/>
    </ligand>
</feature>
<comment type="function">
    <text evidence="1 10">Catalyzes the transfer of a methyl group from 5-methyltetrahydrofolate to homocysteine resulting in methionine formation.</text>
</comment>
<dbReference type="SUPFAM" id="SSF51726">
    <property type="entry name" value="UROD/MetE-like"/>
    <property type="match status" value="2"/>
</dbReference>
<comment type="catalytic activity">
    <reaction evidence="10">
        <text>5-methyltetrahydropteroyltri-L-glutamate + L-homocysteine = tetrahydropteroyltri-L-glutamate + L-methionine</text>
        <dbReference type="Rhea" id="RHEA:21196"/>
        <dbReference type="ChEBI" id="CHEBI:57844"/>
        <dbReference type="ChEBI" id="CHEBI:58140"/>
        <dbReference type="ChEBI" id="CHEBI:58199"/>
        <dbReference type="ChEBI" id="CHEBI:58207"/>
        <dbReference type="EC" id="2.1.1.14"/>
    </reaction>
</comment>